<reference evidence="2" key="1">
    <citation type="submission" date="2020-11" db="EMBL/GenBank/DDBJ databases">
        <authorList>
            <person name="Tran Van P."/>
        </authorList>
    </citation>
    <scope>NUCLEOTIDE SEQUENCE</scope>
</reference>
<organism evidence="2">
    <name type="scientific">Timema cristinae</name>
    <name type="common">Walking stick</name>
    <dbReference type="NCBI Taxonomy" id="61476"/>
    <lineage>
        <taxon>Eukaryota</taxon>
        <taxon>Metazoa</taxon>
        <taxon>Ecdysozoa</taxon>
        <taxon>Arthropoda</taxon>
        <taxon>Hexapoda</taxon>
        <taxon>Insecta</taxon>
        <taxon>Pterygota</taxon>
        <taxon>Neoptera</taxon>
        <taxon>Polyneoptera</taxon>
        <taxon>Phasmatodea</taxon>
        <taxon>Timematodea</taxon>
        <taxon>Timematoidea</taxon>
        <taxon>Timematidae</taxon>
        <taxon>Timema</taxon>
    </lineage>
</organism>
<dbReference type="AlphaFoldDB" id="A0A7R9GXZ1"/>
<proteinExistence type="predicted"/>
<evidence type="ECO:0000256" key="1">
    <source>
        <dbReference type="SAM" id="MobiDB-lite"/>
    </source>
</evidence>
<evidence type="ECO:0000313" key="2">
    <source>
        <dbReference type="EMBL" id="CAD7401687.1"/>
    </source>
</evidence>
<accession>A0A7R9GXZ1</accession>
<feature type="region of interest" description="Disordered" evidence="1">
    <location>
        <begin position="88"/>
        <end position="110"/>
    </location>
</feature>
<name>A0A7R9GXZ1_TIMCR</name>
<gene>
    <name evidence="2" type="ORF">TCEB3V08_LOCUS6128</name>
</gene>
<dbReference type="EMBL" id="OC318365">
    <property type="protein sequence ID" value="CAD7401687.1"/>
    <property type="molecule type" value="Genomic_DNA"/>
</dbReference>
<sequence length="175" mass="18649">MLDDDRTERSDPSVKVLKLGKRSATWRLSFWTSSFTSTVPLSLGYSDATLGSSPLSSIGFLSCPDSPLGLSSLSSVVVNSTGPIKRKQRRYSSETIGGSPLGTFSPGISSHPCSSSGPGGFMIGMDWAGFPPYSPEEVHHKGADSTELDGDLLRLKPSTSHQEQRSPPLFSPSVE</sequence>
<feature type="region of interest" description="Disordered" evidence="1">
    <location>
        <begin position="134"/>
        <end position="175"/>
    </location>
</feature>
<protein>
    <submittedName>
        <fullName evidence="2">Uncharacterized protein</fullName>
    </submittedName>
</protein>